<dbReference type="KEGG" id="ddz:DSYM_02020"/>
<dbReference type="Proteomes" id="UP000662914">
    <property type="component" value="Chromosome"/>
</dbReference>
<protein>
    <submittedName>
        <fullName evidence="1">Uncharacterized protein</fullName>
    </submittedName>
</protein>
<organism evidence="1 2">
    <name type="scientific">Candidatus Desulfobacillus denitrificans</name>
    <dbReference type="NCBI Taxonomy" id="2608985"/>
    <lineage>
        <taxon>Bacteria</taxon>
        <taxon>Pseudomonadati</taxon>
        <taxon>Pseudomonadota</taxon>
        <taxon>Betaproteobacteria</taxon>
        <taxon>Candidatus Desulfobacillus</taxon>
    </lineage>
</organism>
<proteinExistence type="predicted"/>
<accession>A0A809QVP1</accession>
<sequence length="44" mass="4809">MKATRIALIVAAVALASFAAGWAFKGYLKPEAVIDYVNQKFFCN</sequence>
<name>A0A809QVP1_9PROT</name>
<evidence type="ECO:0000313" key="2">
    <source>
        <dbReference type="Proteomes" id="UP000662914"/>
    </source>
</evidence>
<gene>
    <name evidence="1" type="ORF">DSYM_02020</name>
</gene>
<dbReference type="AlphaFoldDB" id="A0A809QVP1"/>
<evidence type="ECO:0000313" key="1">
    <source>
        <dbReference type="EMBL" id="BBO19503.1"/>
    </source>
</evidence>
<reference evidence="1" key="1">
    <citation type="journal article" name="DNA Res.">
        <title>The physiological potential of anammox bacteria as revealed by their core genome structure.</title>
        <authorList>
            <person name="Okubo T."/>
            <person name="Toyoda A."/>
            <person name="Fukuhara K."/>
            <person name="Uchiyama I."/>
            <person name="Harigaya Y."/>
            <person name="Kuroiwa M."/>
            <person name="Suzuki T."/>
            <person name="Murakami Y."/>
            <person name="Suwa Y."/>
            <person name="Takami H."/>
        </authorList>
    </citation>
    <scope>NUCLEOTIDE SEQUENCE</scope>
    <source>
        <strain evidence="1">317325-3</strain>
    </source>
</reference>
<dbReference type="EMBL" id="AP021857">
    <property type="protein sequence ID" value="BBO19503.1"/>
    <property type="molecule type" value="Genomic_DNA"/>
</dbReference>